<dbReference type="PANTHER" id="PTHR35046">
    <property type="entry name" value="ZINC KNUCKLE (CCHC-TYPE) FAMILY PROTEIN"/>
    <property type="match status" value="1"/>
</dbReference>
<feature type="region of interest" description="Disordered" evidence="2">
    <location>
        <begin position="77"/>
        <end position="108"/>
    </location>
</feature>
<evidence type="ECO:0000313" key="4">
    <source>
        <dbReference type="EMBL" id="KAI9191296.1"/>
    </source>
</evidence>
<accession>A0AAD5P057</accession>
<protein>
    <recommendedName>
        <fullName evidence="3">CCHC-type domain-containing protein</fullName>
    </recommendedName>
</protein>
<dbReference type="Proteomes" id="UP001064489">
    <property type="component" value="Chromosome 6"/>
</dbReference>
<name>A0AAD5P057_ACENE</name>
<dbReference type="PANTHER" id="PTHR35046:SF18">
    <property type="entry name" value="RNA-DIRECTED DNA POLYMERASE"/>
    <property type="match status" value="1"/>
</dbReference>
<sequence>MSIISDRENHSLLVDKRDLNDGRIASDVLFKTRKNMDQVSLHHPFKVHDAYQLALKVESQVNRVSFKKLGADLNSGAKIKASSSTQGGKTAVLAHPNTAGGKKTQTKGSTQVQEGVRCYKCGEMVHRSNECLKRRTDALVNLVENDDGERAIWEDEIQHEEDQSNDEEEKGIEELEDLGFEDSTLWHLLVPLLLRFVQEDNTYHLLS</sequence>
<reference evidence="4" key="2">
    <citation type="submission" date="2023-02" db="EMBL/GenBank/DDBJ databases">
        <authorList>
            <person name="Swenson N.G."/>
            <person name="Wegrzyn J.L."/>
            <person name="Mcevoy S.L."/>
        </authorList>
    </citation>
    <scope>NUCLEOTIDE SEQUENCE</scope>
    <source>
        <strain evidence="4">91603</strain>
        <tissue evidence="4">Leaf</tissue>
    </source>
</reference>
<dbReference type="InterPro" id="IPR001878">
    <property type="entry name" value="Znf_CCHC"/>
</dbReference>
<feature type="domain" description="CCHC-type" evidence="3">
    <location>
        <begin position="117"/>
        <end position="131"/>
    </location>
</feature>
<evidence type="ECO:0000313" key="5">
    <source>
        <dbReference type="Proteomes" id="UP001064489"/>
    </source>
</evidence>
<evidence type="ECO:0000256" key="2">
    <source>
        <dbReference type="SAM" id="MobiDB-lite"/>
    </source>
</evidence>
<evidence type="ECO:0000259" key="3">
    <source>
        <dbReference type="PROSITE" id="PS50158"/>
    </source>
</evidence>
<keyword evidence="1" id="KW-0863">Zinc-finger</keyword>
<proteinExistence type="predicted"/>
<dbReference type="GO" id="GO:0008270">
    <property type="term" value="F:zinc ion binding"/>
    <property type="evidence" value="ECO:0007669"/>
    <property type="project" value="UniProtKB-KW"/>
</dbReference>
<evidence type="ECO:0000256" key="1">
    <source>
        <dbReference type="PROSITE-ProRule" id="PRU00047"/>
    </source>
</evidence>
<dbReference type="EMBL" id="JAJSOW010000004">
    <property type="protein sequence ID" value="KAI9191296.1"/>
    <property type="molecule type" value="Genomic_DNA"/>
</dbReference>
<keyword evidence="1" id="KW-0479">Metal-binding</keyword>
<organism evidence="4 5">
    <name type="scientific">Acer negundo</name>
    <name type="common">Box elder</name>
    <dbReference type="NCBI Taxonomy" id="4023"/>
    <lineage>
        <taxon>Eukaryota</taxon>
        <taxon>Viridiplantae</taxon>
        <taxon>Streptophyta</taxon>
        <taxon>Embryophyta</taxon>
        <taxon>Tracheophyta</taxon>
        <taxon>Spermatophyta</taxon>
        <taxon>Magnoliopsida</taxon>
        <taxon>eudicotyledons</taxon>
        <taxon>Gunneridae</taxon>
        <taxon>Pentapetalae</taxon>
        <taxon>rosids</taxon>
        <taxon>malvids</taxon>
        <taxon>Sapindales</taxon>
        <taxon>Sapindaceae</taxon>
        <taxon>Hippocastanoideae</taxon>
        <taxon>Acereae</taxon>
        <taxon>Acer</taxon>
    </lineage>
</organism>
<comment type="caution">
    <text evidence="4">The sequence shown here is derived from an EMBL/GenBank/DDBJ whole genome shotgun (WGS) entry which is preliminary data.</text>
</comment>
<reference evidence="4" key="1">
    <citation type="journal article" date="2022" name="Plant J.">
        <title>Strategies of tolerance reflected in two North American maple genomes.</title>
        <authorList>
            <person name="McEvoy S.L."/>
            <person name="Sezen U.U."/>
            <person name="Trouern-Trend A."/>
            <person name="McMahon S.M."/>
            <person name="Schaberg P.G."/>
            <person name="Yang J."/>
            <person name="Wegrzyn J.L."/>
            <person name="Swenson N.G."/>
        </authorList>
    </citation>
    <scope>NUCLEOTIDE SEQUENCE</scope>
    <source>
        <strain evidence="4">91603</strain>
    </source>
</reference>
<keyword evidence="5" id="KW-1185">Reference proteome</keyword>
<dbReference type="PROSITE" id="PS50158">
    <property type="entry name" value="ZF_CCHC"/>
    <property type="match status" value="1"/>
</dbReference>
<keyword evidence="1" id="KW-0862">Zinc</keyword>
<dbReference type="GO" id="GO:0003676">
    <property type="term" value="F:nucleic acid binding"/>
    <property type="evidence" value="ECO:0007669"/>
    <property type="project" value="InterPro"/>
</dbReference>
<dbReference type="AlphaFoldDB" id="A0AAD5P057"/>
<gene>
    <name evidence="4" type="ORF">LWI28_006515</name>
</gene>